<dbReference type="Proteomes" id="UP000221837">
    <property type="component" value="Genome"/>
</dbReference>
<gene>
    <name evidence="4" type="ORF">BF_0238</name>
</gene>
<comment type="catalytic activity">
    <reaction evidence="3">
        <text>Hydrolysis of (1-&gt;4)-beta-linkages between N-acetylmuramic acid and N-acetyl-D-glucosamine residues in a peptidoglycan and between N-acetyl-D-glucosamine residues in chitodextrins.</text>
        <dbReference type="EC" id="3.2.1.17"/>
    </reaction>
</comment>
<dbReference type="PANTHER" id="PTHR37406:SF1">
    <property type="entry name" value="T4-TYPE LYSOZYME 1-RELATED"/>
    <property type="match status" value="1"/>
</dbReference>
<organism evidence="4 5">
    <name type="scientific">Serratia phage BF</name>
    <dbReference type="NCBI Taxonomy" id="1962671"/>
    <lineage>
        <taxon>Viruses</taxon>
        <taxon>Duplodnaviria</taxon>
        <taxon>Heunggongvirae</taxon>
        <taxon>Uroviricota</taxon>
        <taxon>Caudoviricetes</taxon>
        <taxon>Eneladusvirus</taxon>
        <taxon>Eneladusvirus BF</taxon>
    </lineage>
</organism>
<dbReference type="PANTHER" id="PTHR37406">
    <property type="entry name" value="T4-TYPE LYSOZYME 1-RELATED"/>
    <property type="match status" value="1"/>
</dbReference>
<evidence type="ECO:0000256" key="3">
    <source>
        <dbReference type="RuleBase" id="RU003788"/>
    </source>
</evidence>
<dbReference type="EC" id="3.2.1.17" evidence="3"/>
<dbReference type="InterPro" id="IPR052619">
    <property type="entry name" value="Phage_lysozyme-like"/>
</dbReference>
<dbReference type="InterPro" id="IPR002196">
    <property type="entry name" value="Glyco_hydro_24"/>
</dbReference>
<accession>A0A1S6UAK3</accession>
<evidence type="ECO:0000256" key="2">
    <source>
        <dbReference type="ARBA" id="ARBA00022638"/>
    </source>
</evidence>
<sequence>MSNWILTSKDPDLLNDIKTYEGTIAYQSKLGYYKDNKFWTYKDSLGYPTIGYGHLITEGENFKLGLTEGQANDVLAKDLASKVADAKSIYEQYGMKGGLELQKVLTQMVFQMGKGKVLQFKNTLSCMGRGDYKGAAAGMRNSAWYKQTTSRAEKLARIVESL</sequence>
<keyword evidence="5" id="KW-1185">Reference proteome</keyword>
<comment type="similarity">
    <text evidence="3">Belongs to the glycosyl hydrolase 24 family.</text>
</comment>
<dbReference type="GO" id="GO:0003796">
    <property type="term" value="F:lysozyme activity"/>
    <property type="evidence" value="ECO:0007669"/>
    <property type="project" value="UniProtKB-EC"/>
</dbReference>
<keyword evidence="3" id="KW-0378">Hydrolase</keyword>
<dbReference type="OrthoDB" id="2186at10239"/>
<dbReference type="GO" id="GO:0016998">
    <property type="term" value="P:cell wall macromolecule catabolic process"/>
    <property type="evidence" value="ECO:0007669"/>
    <property type="project" value="InterPro"/>
</dbReference>
<dbReference type="Pfam" id="PF00959">
    <property type="entry name" value="Phage_lysozyme"/>
    <property type="match status" value="1"/>
</dbReference>
<dbReference type="EMBL" id="KY630187">
    <property type="protein sequence ID" value="AQW88763.1"/>
    <property type="molecule type" value="Genomic_DNA"/>
</dbReference>
<reference evidence="4" key="1">
    <citation type="submission" date="2017-02" db="EMBL/GenBank/DDBJ databases">
        <title>Genome sequence of Serratia marcescens phage BF.</title>
        <authorList>
            <person name="Casey E."/>
            <person name="Fitzgerald B."/>
            <person name="Mahony J."/>
            <person name="Lugli G."/>
            <person name="Ventura M."/>
            <person name="van Sinderen D."/>
        </authorList>
    </citation>
    <scope>NUCLEOTIDE SEQUENCE [LARGE SCALE GENOMIC DNA]</scope>
</reference>
<keyword evidence="1 3" id="KW-0929">Antimicrobial</keyword>
<dbReference type="Gene3D" id="1.10.530.40">
    <property type="match status" value="1"/>
</dbReference>
<name>A0A1S6UAK3_9CAUD</name>
<dbReference type="InterPro" id="IPR023347">
    <property type="entry name" value="Lysozyme_dom_sf"/>
</dbReference>
<dbReference type="SUPFAM" id="SSF53955">
    <property type="entry name" value="Lysozyme-like"/>
    <property type="match status" value="1"/>
</dbReference>
<keyword evidence="2 3" id="KW-0081">Bacteriolytic enzyme</keyword>
<dbReference type="InterPro" id="IPR023346">
    <property type="entry name" value="Lysozyme-like_dom_sf"/>
</dbReference>
<dbReference type="GO" id="GO:0031640">
    <property type="term" value="P:killing of cells of another organism"/>
    <property type="evidence" value="ECO:0007669"/>
    <property type="project" value="UniProtKB-KW"/>
</dbReference>
<evidence type="ECO:0000313" key="5">
    <source>
        <dbReference type="Proteomes" id="UP000221837"/>
    </source>
</evidence>
<protein>
    <recommendedName>
        <fullName evidence="3">Lysozyme</fullName>
        <ecNumber evidence="3">3.2.1.17</ecNumber>
    </recommendedName>
</protein>
<evidence type="ECO:0000313" key="4">
    <source>
        <dbReference type="EMBL" id="AQW88763.1"/>
    </source>
</evidence>
<dbReference type="GO" id="GO:0009253">
    <property type="term" value="P:peptidoglycan catabolic process"/>
    <property type="evidence" value="ECO:0007669"/>
    <property type="project" value="InterPro"/>
</dbReference>
<keyword evidence="3" id="KW-0326">Glycosidase</keyword>
<evidence type="ECO:0000256" key="1">
    <source>
        <dbReference type="ARBA" id="ARBA00022529"/>
    </source>
</evidence>
<dbReference type="GO" id="GO:0042742">
    <property type="term" value="P:defense response to bacterium"/>
    <property type="evidence" value="ECO:0007669"/>
    <property type="project" value="UniProtKB-KW"/>
</dbReference>
<proteinExistence type="inferred from homology"/>